<proteinExistence type="predicted"/>
<evidence type="ECO:0000313" key="2">
    <source>
        <dbReference type="Proteomes" id="UP000461948"/>
    </source>
</evidence>
<dbReference type="EMBL" id="WKLC01000098">
    <property type="protein sequence ID" value="MSE14358.1"/>
    <property type="molecule type" value="Genomic_DNA"/>
</dbReference>
<name>A0A7X2SUF6_ENTAG</name>
<accession>A0A7X2SUF6</accession>
<organism evidence="1 2">
    <name type="scientific">Enterobacter agglomerans</name>
    <name type="common">Erwinia herbicola</name>
    <name type="synonym">Pantoea agglomerans</name>
    <dbReference type="NCBI Taxonomy" id="549"/>
    <lineage>
        <taxon>Bacteria</taxon>
        <taxon>Pseudomonadati</taxon>
        <taxon>Pseudomonadota</taxon>
        <taxon>Gammaproteobacteria</taxon>
        <taxon>Enterobacterales</taxon>
        <taxon>Erwiniaceae</taxon>
        <taxon>Pantoea</taxon>
        <taxon>Pantoea agglomerans group</taxon>
    </lineage>
</organism>
<dbReference type="AlphaFoldDB" id="A0A7X2SUF6"/>
<comment type="caution">
    <text evidence="1">The sequence shown here is derived from an EMBL/GenBank/DDBJ whole genome shotgun (WGS) entry which is preliminary data.</text>
</comment>
<protein>
    <submittedName>
        <fullName evidence="1">Uncharacterized protein</fullName>
    </submittedName>
</protein>
<sequence>MVNNTAPDVRLPAAFSQPESLKIADIGCLASLIQQQDSYDGAAIGSAAAAVNMFASCTGLDSENDLAATAITDLLTNLMHLCEVIDLPFCELLSRAGEHFENETGS</sequence>
<reference evidence="1 2" key="1">
    <citation type="submission" date="2019-11" db="EMBL/GenBank/DDBJ databases">
        <title>Draft Genome Sequence of Plant Growth-Promoting Rhizosphere-Associated Bacteria.</title>
        <authorList>
            <person name="Vasilyev I.Y."/>
            <person name="Radchenko V."/>
            <person name="Ilnitskaya E.V."/>
        </authorList>
    </citation>
    <scope>NUCLEOTIDE SEQUENCE [LARGE SCALE GENOMIC DNA]</scope>
    <source>
        <strain evidence="1 2">VRA_MhP_f</strain>
    </source>
</reference>
<dbReference type="Proteomes" id="UP000461948">
    <property type="component" value="Unassembled WGS sequence"/>
</dbReference>
<gene>
    <name evidence="1" type="ORF">GKC49_04125</name>
</gene>
<dbReference type="RefSeq" id="WP_187495349.1">
    <property type="nucleotide sequence ID" value="NZ_JACSWY010000043.1"/>
</dbReference>
<evidence type="ECO:0000313" key="1">
    <source>
        <dbReference type="EMBL" id="MSE14358.1"/>
    </source>
</evidence>